<protein>
    <submittedName>
        <fullName evidence="2">Uncharacterized protein</fullName>
    </submittedName>
</protein>
<accession>A0A0L9T402</accession>
<dbReference type="EMBL" id="KQ258253">
    <property type="protein sequence ID" value="KOM25071.1"/>
    <property type="molecule type" value="Genomic_DNA"/>
</dbReference>
<reference evidence="3" key="1">
    <citation type="journal article" date="2015" name="Proc. Natl. Acad. Sci. U.S.A.">
        <title>Genome sequencing of adzuki bean (Vigna angularis) provides insight into high starch and low fat accumulation and domestication.</title>
        <authorList>
            <person name="Yang K."/>
            <person name="Tian Z."/>
            <person name="Chen C."/>
            <person name="Luo L."/>
            <person name="Zhao B."/>
            <person name="Wang Z."/>
            <person name="Yu L."/>
            <person name="Li Y."/>
            <person name="Sun Y."/>
            <person name="Li W."/>
            <person name="Chen Y."/>
            <person name="Li Y."/>
            <person name="Zhang Y."/>
            <person name="Ai D."/>
            <person name="Zhao J."/>
            <person name="Shang C."/>
            <person name="Ma Y."/>
            <person name="Wu B."/>
            <person name="Wang M."/>
            <person name="Gao L."/>
            <person name="Sun D."/>
            <person name="Zhang P."/>
            <person name="Guo F."/>
            <person name="Wang W."/>
            <person name="Li Y."/>
            <person name="Wang J."/>
            <person name="Varshney R.K."/>
            <person name="Wang J."/>
            <person name="Ling H.Q."/>
            <person name="Wan P."/>
        </authorList>
    </citation>
    <scope>NUCLEOTIDE SEQUENCE</scope>
    <source>
        <strain evidence="3">cv. Jingnong 6</strain>
    </source>
</reference>
<dbReference type="InterPro" id="IPR021109">
    <property type="entry name" value="Peptidase_aspartic_dom_sf"/>
</dbReference>
<evidence type="ECO:0000313" key="2">
    <source>
        <dbReference type="EMBL" id="KOM25071.1"/>
    </source>
</evidence>
<evidence type="ECO:0000313" key="3">
    <source>
        <dbReference type="Proteomes" id="UP000053144"/>
    </source>
</evidence>
<name>A0A0L9T402_PHAAN</name>
<organism evidence="2 3">
    <name type="scientific">Phaseolus angularis</name>
    <name type="common">Azuki bean</name>
    <name type="synonym">Vigna angularis</name>
    <dbReference type="NCBI Taxonomy" id="3914"/>
    <lineage>
        <taxon>Eukaryota</taxon>
        <taxon>Viridiplantae</taxon>
        <taxon>Streptophyta</taxon>
        <taxon>Embryophyta</taxon>
        <taxon>Tracheophyta</taxon>
        <taxon>Spermatophyta</taxon>
        <taxon>Magnoliopsida</taxon>
        <taxon>eudicotyledons</taxon>
        <taxon>Gunneridae</taxon>
        <taxon>Pentapetalae</taxon>
        <taxon>rosids</taxon>
        <taxon>fabids</taxon>
        <taxon>Fabales</taxon>
        <taxon>Fabaceae</taxon>
        <taxon>Papilionoideae</taxon>
        <taxon>50 kb inversion clade</taxon>
        <taxon>NPAAA clade</taxon>
        <taxon>indigoferoid/millettioid clade</taxon>
        <taxon>Phaseoleae</taxon>
        <taxon>Vigna</taxon>
    </lineage>
</organism>
<gene>
    <name evidence="2" type="ORF">LR48_Vigan48s000400</name>
</gene>
<dbReference type="Proteomes" id="UP000053144">
    <property type="component" value="Unassembled WGS sequence"/>
</dbReference>
<feature type="region of interest" description="Disordered" evidence="1">
    <location>
        <begin position="1"/>
        <end position="26"/>
    </location>
</feature>
<dbReference type="Gramene" id="KOM25071">
    <property type="protein sequence ID" value="KOM25071"/>
    <property type="gene ID" value="LR48_Vigan48s000400"/>
</dbReference>
<dbReference type="Gene3D" id="2.40.70.10">
    <property type="entry name" value="Acid Proteases"/>
    <property type="match status" value="1"/>
</dbReference>
<sequence length="444" mass="49858">MQSEKTLKSAKGEAATTAQRQFTAERHSETYVGSAEGVKQVCGTIFGVHKIVIKDDEKIPFILGRPFMKTTKVIINVDDGMIVLQDQEEKVIFIVFKVEQQIQEKKTNHKATCKDAPMTSPKVTKPVIKGKNCFLSQVREEEKDEKGRMIHDDLVDAQFKLGTPVKFKNKLWVVKDFKENEVIEIEAPYSRRVKEGGPKAIDELSQNVLPTLLLLSSLVISSDRSVIKGSHRSVNNGLQAQEMVCSAVFTRPFGQKQLLRPFAVVPKHETVLSKSKWRSAVAPRCETVVAHLWRLAVALRRETVVQSPFSKCDGPFGFTLIPFDLTLLIVRHIFYHFTQLLLSQTVRFVKLFLQPFGQPCTVQQLSLLLTPFGLGSTTFTPFGLSSSSFVLSSPLSDRSVWINNRSVWIRPHPTVRSGVVSVFPGFQVLGTFTLLPNHVNNLQN</sequence>
<proteinExistence type="predicted"/>
<dbReference type="AlphaFoldDB" id="A0A0L9T402"/>
<feature type="compositionally biased region" description="Basic and acidic residues" evidence="1">
    <location>
        <begin position="1"/>
        <end position="11"/>
    </location>
</feature>
<evidence type="ECO:0000256" key="1">
    <source>
        <dbReference type="SAM" id="MobiDB-lite"/>
    </source>
</evidence>